<comment type="caution">
    <text evidence="1">The sequence shown here is derived from an EMBL/GenBank/DDBJ whole genome shotgun (WGS) entry which is preliminary data.</text>
</comment>
<organism evidence="1">
    <name type="scientific">bioreactor metagenome</name>
    <dbReference type="NCBI Taxonomy" id="1076179"/>
    <lineage>
        <taxon>unclassified sequences</taxon>
        <taxon>metagenomes</taxon>
        <taxon>ecological metagenomes</taxon>
    </lineage>
</organism>
<accession>A0A644Y4P8</accession>
<name>A0A644Y4P8_9ZZZZ</name>
<dbReference type="EMBL" id="VSSQ01003994">
    <property type="protein sequence ID" value="MPM23279.1"/>
    <property type="molecule type" value="Genomic_DNA"/>
</dbReference>
<proteinExistence type="predicted"/>
<evidence type="ECO:0000313" key="1">
    <source>
        <dbReference type="EMBL" id="MPM23279.1"/>
    </source>
</evidence>
<sequence>MKLLATASDGCRHFLQLCGCEDEYDVSRGLLNGLQQCIERTGGEHMHLVDDINLVLAALGRKKHLVLDLADIVDAGVARTVNLDDIYVVALGNFPAVRTDSAGVGCRSFYTVERPCQDTGGGCLANPSWSTEQVGMGNSSQFDRMLDGGYHELLTHKVVKLLGPFPGSSYFICHECSLTNVPCEYTILCRSGVEPLALHVIVQRQPYLFPRQRIRYVFLRLFLSTIVSSGRICELNVQ</sequence>
<reference evidence="1" key="1">
    <citation type="submission" date="2019-08" db="EMBL/GenBank/DDBJ databases">
        <authorList>
            <person name="Kucharzyk K."/>
            <person name="Murdoch R.W."/>
            <person name="Higgins S."/>
            <person name="Loffler F."/>
        </authorList>
    </citation>
    <scope>NUCLEOTIDE SEQUENCE</scope>
</reference>
<protein>
    <submittedName>
        <fullName evidence="1">Uncharacterized protein</fullName>
    </submittedName>
</protein>
<dbReference type="AlphaFoldDB" id="A0A644Y4P8"/>
<gene>
    <name evidence="1" type="ORF">SDC9_69745</name>
</gene>